<protein>
    <recommendedName>
        <fullName evidence="2">Transmembrane protein 135 N-terminal domain-containing protein</fullName>
    </recommendedName>
</protein>
<dbReference type="EMBL" id="JBCNJP010000012">
    <property type="protein sequence ID" value="KAK9070416.1"/>
    <property type="molecule type" value="Genomic_DNA"/>
</dbReference>
<dbReference type="InterPro" id="IPR026749">
    <property type="entry name" value="Tmem135"/>
</dbReference>
<feature type="compositionally biased region" description="Low complexity" evidence="1">
    <location>
        <begin position="30"/>
        <end position="44"/>
    </location>
</feature>
<evidence type="ECO:0000256" key="1">
    <source>
        <dbReference type="SAM" id="MobiDB-lite"/>
    </source>
</evidence>
<feature type="domain" description="Transmembrane protein 135 N-terminal" evidence="2">
    <location>
        <begin position="327"/>
        <end position="453"/>
    </location>
</feature>
<evidence type="ECO:0000313" key="4">
    <source>
        <dbReference type="Proteomes" id="UP001408789"/>
    </source>
</evidence>
<dbReference type="PANTHER" id="PTHR12459:SF6">
    <property type="entry name" value="GB|AAD46013.1"/>
    <property type="match status" value="1"/>
</dbReference>
<feature type="region of interest" description="Disordered" evidence="1">
    <location>
        <begin position="28"/>
        <end position="61"/>
    </location>
</feature>
<dbReference type="Proteomes" id="UP001408789">
    <property type="component" value="Unassembled WGS sequence"/>
</dbReference>
<name>A0AAP0D9N1_9ASTR</name>
<accession>A0AAP0D9N1</accession>
<organism evidence="3 4">
    <name type="scientific">Deinandra increscens subsp. villosa</name>
    <dbReference type="NCBI Taxonomy" id="3103831"/>
    <lineage>
        <taxon>Eukaryota</taxon>
        <taxon>Viridiplantae</taxon>
        <taxon>Streptophyta</taxon>
        <taxon>Embryophyta</taxon>
        <taxon>Tracheophyta</taxon>
        <taxon>Spermatophyta</taxon>
        <taxon>Magnoliopsida</taxon>
        <taxon>eudicotyledons</taxon>
        <taxon>Gunneridae</taxon>
        <taxon>Pentapetalae</taxon>
        <taxon>asterids</taxon>
        <taxon>campanulids</taxon>
        <taxon>Asterales</taxon>
        <taxon>Asteraceae</taxon>
        <taxon>Asteroideae</taxon>
        <taxon>Heliantheae alliance</taxon>
        <taxon>Madieae</taxon>
        <taxon>Madiinae</taxon>
        <taxon>Deinandra</taxon>
    </lineage>
</organism>
<evidence type="ECO:0000259" key="2">
    <source>
        <dbReference type="Pfam" id="PF15982"/>
    </source>
</evidence>
<keyword evidence="4" id="KW-1185">Reference proteome</keyword>
<evidence type="ECO:0000313" key="3">
    <source>
        <dbReference type="EMBL" id="KAK9070416.1"/>
    </source>
</evidence>
<dbReference type="PANTHER" id="PTHR12459">
    <property type="entry name" value="TRANSMEMBRANE PROTEIN 135-RELATED"/>
    <property type="match status" value="1"/>
</dbReference>
<dbReference type="AlphaFoldDB" id="A0AAP0D9N1"/>
<dbReference type="Pfam" id="PF15982">
    <property type="entry name" value="TMEM135_C_rich"/>
    <property type="match status" value="1"/>
</dbReference>
<comment type="caution">
    <text evidence="3">The sequence shown here is derived from an EMBL/GenBank/DDBJ whole genome shotgun (WGS) entry which is preliminary data.</text>
</comment>
<proteinExistence type="predicted"/>
<sequence length="553" mass="61480">MSHKINQFSSDRRSTISLSVDAETLVPKMPSLSSSSSSSSSSVVSPPPSSDASDGERRLQEAEDRLRDAIEELQRRQRRANMLHPPCDHADESCVANAIGNLCQSFLLSYGVRVGIGILLRAFKLARRKSYSSLLDLKQLVSEKDLIVREEACRVGLLFGGFTGSYHALRCFLRKWRKKETPFNVILAGSVASLSILALDDSNRRRTLALYLLARLSQCAYNSAKSKNKFHLWGSSWRHGDSLLFALSCAQVMYAFVMRPESLPKSYQDFIQKTGPVAKPAYKAVRECCRGSPVDVASLSSYLATIKGADFVALQEFPSIIPCLVIHPGTKSCLTHNAYATSNTFKKTFPLYFSLTFVPFVVLRLQKFMDAPFKTSWQAVTGAVRSTAFLSSFVGIFQGAICLHRKVASQDHKLVYWFAGGLAALSVLLENKGRRGELGLYVLPRAGESLWYILVNRRVLPDIKNAEVALFCACMGGLMYYLEHEPDTMSPLLRSLICRFLASKISNPGPPSTRNPSNNYLQTLDVIKKPKLQNQEPETESSEKYNLESIPGL</sequence>
<feature type="region of interest" description="Disordered" evidence="1">
    <location>
        <begin position="530"/>
        <end position="553"/>
    </location>
</feature>
<gene>
    <name evidence="3" type="ORF">SSX86_010818</name>
</gene>
<reference evidence="3 4" key="1">
    <citation type="submission" date="2024-04" db="EMBL/GenBank/DDBJ databases">
        <title>The reference genome of an endangered Asteraceae, Deinandra increscens subsp. villosa, native to the Central Coast of California.</title>
        <authorList>
            <person name="Guilliams M."/>
            <person name="Hasenstab-Lehman K."/>
            <person name="Meyer R."/>
            <person name="Mcevoy S."/>
        </authorList>
    </citation>
    <scope>NUCLEOTIDE SEQUENCE [LARGE SCALE GENOMIC DNA]</scope>
    <source>
        <tissue evidence="3">Leaf</tissue>
    </source>
</reference>
<dbReference type="InterPro" id="IPR031926">
    <property type="entry name" value="TMEM135_N"/>
</dbReference>